<dbReference type="AlphaFoldDB" id="A0AA94JMW0"/>
<gene>
    <name evidence="1" type="ORF">EJB19_05685</name>
</gene>
<organism evidence="1">
    <name type="scientific">Flavobacterium columnare</name>
    <dbReference type="NCBI Taxonomy" id="996"/>
    <lineage>
        <taxon>Bacteria</taxon>
        <taxon>Pseudomonadati</taxon>
        <taxon>Bacteroidota</taxon>
        <taxon>Flavobacteriia</taxon>
        <taxon>Flavobacteriales</taxon>
        <taxon>Flavobacteriaceae</taxon>
        <taxon>Flavobacterium</taxon>
    </lineage>
</organism>
<dbReference type="EMBL" id="RWGX01000004">
    <property type="protein sequence ID" value="RVU87717.1"/>
    <property type="molecule type" value="Genomic_DNA"/>
</dbReference>
<reference evidence="1" key="1">
    <citation type="submission" date="2018-12" db="EMBL/GenBank/DDBJ databases">
        <title>Draft genome sequence of Flaovobacterium columnare BGFS27 isolated from channel catfish in Alabama.</title>
        <authorList>
            <person name="Cai W."/>
            <person name="Arias C."/>
        </authorList>
    </citation>
    <scope>NUCLEOTIDE SEQUENCE [LARGE SCALE GENOMIC DNA]</scope>
    <source>
        <strain evidence="1">BGFS27</strain>
    </source>
</reference>
<evidence type="ECO:0000313" key="1">
    <source>
        <dbReference type="EMBL" id="RVU87717.1"/>
    </source>
</evidence>
<comment type="caution">
    <text evidence="1">The sequence shown here is derived from an EMBL/GenBank/DDBJ whole genome shotgun (WGS) entry which is preliminary data.</text>
</comment>
<protein>
    <submittedName>
        <fullName evidence="1">Uncharacterized protein</fullName>
    </submittedName>
</protein>
<name>A0AA94JMW0_9FLAO</name>
<proteinExistence type="predicted"/>
<sequence>MNCSYHPIAEKEINEWYCNLKFQSILDHVYYEIVKNGRRFNLGEESLKSYVEIMKMAAKNAQSKNNFDEAHAYNIALVQGLFRKYFYLKDFSFSKLIDKKTYFERYTKKWQEIVKQDKEILLNVNNKISGEKSGGVYIPFNKVAELLQDYAKKGSVQDDLNSFFGEHITIFLNSLEYAKSNNLGLLEASGIINKDFLVSSNDVSDIVIENCDTQSLQFGSPIKSSKQEKVREIVLDLPIAKIPEVESKIEKKSLWKKYLGNILIEN</sequence>
<accession>A0AA94JMW0</accession>